<dbReference type="AlphaFoldDB" id="A0A1I3L7I5"/>
<name>A0A1I3L7I5_9BACL</name>
<dbReference type="PANTHER" id="PTHR35788">
    <property type="entry name" value="EXPORTED PROTEIN-RELATED"/>
    <property type="match status" value="1"/>
</dbReference>
<evidence type="ECO:0000313" key="3">
    <source>
        <dbReference type="EMBL" id="SFI80638.1"/>
    </source>
</evidence>
<reference evidence="4" key="1">
    <citation type="submission" date="2016-10" db="EMBL/GenBank/DDBJ databases">
        <authorList>
            <person name="Varghese N."/>
            <person name="Submissions S."/>
        </authorList>
    </citation>
    <scope>NUCLEOTIDE SEQUENCE [LARGE SCALE GENOMIC DNA]</scope>
    <source>
        <strain evidence="4">OK042</strain>
    </source>
</reference>
<feature type="region of interest" description="Disordered" evidence="1">
    <location>
        <begin position="286"/>
        <end position="318"/>
    </location>
</feature>
<gene>
    <name evidence="3" type="ORF">SAMN05518846_101211</name>
</gene>
<organism evidence="3 4">
    <name type="scientific">Brevibacillus centrosporus</name>
    <dbReference type="NCBI Taxonomy" id="54910"/>
    <lineage>
        <taxon>Bacteria</taxon>
        <taxon>Bacillati</taxon>
        <taxon>Bacillota</taxon>
        <taxon>Bacilli</taxon>
        <taxon>Bacillales</taxon>
        <taxon>Paenibacillaceae</taxon>
        <taxon>Brevibacillus</taxon>
    </lineage>
</organism>
<evidence type="ECO:0000313" key="4">
    <source>
        <dbReference type="Proteomes" id="UP000198915"/>
    </source>
</evidence>
<dbReference type="RefSeq" id="WP_092266101.1">
    <property type="nucleotide sequence ID" value="NZ_FORT01000001.1"/>
</dbReference>
<feature type="domain" description="YoaR-like putative peptidoglycan binding" evidence="2">
    <location>
        <begin position="45"/>
        <end position="98"/>
    </location>
</feature>
<proteinExistence type="predicted"/>
<accession>A0A1I3L7I5</accession>
<dbReference type="InterPro" id="IPR022029">
    <property type="entry name" value="YoaR-like_PG-bd"/>
</dbReference>
<feature type="compositionally biased region" description="Polar residues" evidence="1">
    <location>
        <begin position="308"/>
        <end position="318"/>
    </location>
</feature>
<dbReference type="Proteomes" id="UP000198915">
    <property type="component" value="Unassembled WGS sequence"/>
</dbReference>
<dbReference type="Pfam" id="PF04294">
    <property type="entry name" value="VanW"/>
    <property type="match status" value="1"/>
</dbReference>
<protein>
    <submittedName>
        <fullName evidence="3">Vancomycin resistance protein YoaR, contains peptidoglycan-binding and VanW domains</fullName>
    </submittedName>
</protein>
<evidence type="ECO:0000256" key="1">
    <source>
        <dbReference type="SAM" id="MobiDB-lite"/>
    </source>
</evidence>
<dbReference type="InterPro" id="IPR007391">
    <property type="entry name" value="Vancomycin_resist_VanW"/>
</dbReference>
<evidence type="ECO:0000259" key="2">
    <source>
        <dbReference type="Pfam" id="PF12229"/>
    </source>
</evidence>
<dbReference type="STRING" id="1884381.SAMN05518846_101211"/>
<dbReference type="Pfam" id="PF12229">
    <property type="entry name" value="PG_binding_4"/>
    <property type="match status" value="1"/>
</dbReference>
<dbReference type="PANTHER" id="PTHR35788:SF1">
    <property type="entry name" value="EXPORTED PROTEIN"/>
    <property type="match status" value="1"/>
</dbReference>
<keyword evidence="4" id="KW-1185">Reference proteome</keyword>
<dbReference type="InterPro" id="IPR052913">
    <property type="entry name" value="Glycopeptide_resist_protein"/>
</dbReference>
<dbReference type="EMBL" id="FORT01000001">
    <property type="protein sequence ID" value="SFI80638.1"/>
    <property type="molecule type" value="Genomic_DNA"/>
</dbReference>
<sequence>MGYAWTLALLMLVNPLDPIPFLQVEMEGETVAMLDRSDYTVPWEGVPTVDENHLRMTMERLGKKVHVEPINATINESGAVVPDKKGRKLNETDFLQQFYEYYYGTGSGTLKATYQEIYPKVDQALMAQVRKKVIGQYTTYFNSGNRNRSHNIALASQAINNTVVLPGEIFSFNKVVGKRTKAKGYLQAPVIVRGELSEGIGGGICQVSSTLFNAVDKAGLQIIQRYSHSRHVAYVRPGRDATVSWYGPDFVFQNKYAYPVLIRAKAYGGSMYVSVHSFPEIEYESRHVPSVSRKTPEEGPAAPPLQTPPITNEPTAPE</sequence>